<evidence type="ECO:0000313" key="2">
    <source>
        <dbReference type="EMBL" id="MFC5003137.1"/>
    </source>
</evidence>
<comment type="caution">
    <text evidence="2">The sequence shown here is derived from an EMBL/GenBank/DDBJ whole genome shotgun (WGS) entry which is preliminary data.</text>
</comment>
<dbReference type="Gene3D" id="1.50.10.20">
    <property type="match status" value="1"/>
</dbReference>
<dbReference type="InterPro" id="IPR006311">
    <property type="entry name" value="TAT_signal"/>
</dbReference>
<dbReference type="Proteomes" id="UP001595912">
    <property type="component" value="Unassembled WGS sequence"/>
</dbReference>
<dbReference type="RefSeq" id="WP_380122091.1">
    <property type="nucleotide sequence ID" value="NZ_JBHSIU010000046.1"/>
</dbReference>
<keyword evidence="2" id="KW-0378">Hydrolase</keyword>
<accession>A0ABV9W726</accession>
<dbReference type="InterPro" id="IPR008928">
    <property type="entry name" value="6-hairpin_glycosidase_sf"/>
</dbReference>
<keyword evidence="3" id="KW-1185">Reference proteome</keyword>
<dbReference type="SUPFAM" id="SSF48208">
    <property type="entry name" value="Six-hairpin glycosidases"/>
    <property type="match status" value="1"/>
</dbReference>
<sequence>MPHASRRGVLRLATLLLLLAFAVLPAPAAHAATAICALYCDTRDPSLARQETFPVPTVTVNGRRLVLHVSDVDGMAWGSIDAGVLGDSVWLDRSFDGGASWEGLLGKASIPGTWTGTRTLMYNTGDPSHHRRGVIRACGDARGIACTAWSHLPLCAPTCDGAAGGTDAESVRSVGLNGRTFGLHLDAAGMAWGTVSGGRAGDEIWLDRSWDAGATWPGGSSLGRTTATRTARYNTADPTSLLYGGAVRACGRAVEGQNGACTAWARPSSNRAAAMADALMYSYDPYTAWWPSSWWNSAVALRTVIDYVRSTGDTRYLWAVRRTFDVNRVAFPAGARSSDPIDGHFISRSIDDSAWWGLTWVAAYDLTGDRAYLDEAVTIAAYVNGFWDTSTCGGGVWWDRERTYKNAVTNGLYVRLTAALHNRLPGDTTWLQRAVTGWNWFTASGMINASGLVNDGLTAGCANNGQTVWSYNQGLAIGAATELYRATGTVTYLDRARSLGTSALASPLVRSGVLTESCEVVSSSCDDNAKQFKGIFMGYLAEAGAQFQSFRVVQANSVWGVRDSLNRVGSRWAGASVPDWRTQASGLAAVLTG</sequence>
<dbReference type="Pfam" id="PF03663">
    <property type="entry name" value="Glyco_hydro_76"/>
    <property type="match status" value="1"/>
</dbReference>
<dbReference type="InterPro" id="IPR005198">
    <property type="entry name" value="Glyco_hydro_76"/>
</dbReference>
<gene>
    <name evidence="2" type="ORF">ACFPIJ_35560</name>
</gene>
<dbReference type="EMBL" id="JBHSIU010000046">
    <property type="protein sequence ID" value="MFC5003137.1"/>
    <property type="molecule type" value="Genomic_DNA"/>
</dbReference>
<evidence type="ECO:0000313" key="3">
    <source>
        <dbReference type="Proteomes" id="UP001595912"/>
    </source>
</evidence>
<reference evidence="3" key="1">
    <citation type="journal article" date="2019" name="Int. J. Syst. Evol. Microbiol.">
        <title>The Global Catalogue of Microorganisms (GCM) 10K type strain sequencing project: providing services to taxonomists for standard genome sequencing and annotation.</title>
        <authorList>
            <consortium name="The Broad Institute Genomics Platform"/>
            <consortium name="The Broad Institute Genome Sequencing Center for Infectious Disease"/>
            <person name="Wu L."/>
            <person name="Ma J."/>
        </authorList>
    </citation>
    <scope>NUCLEOTIDE SEQUENCE [LARGE SCALE GENOMIC DNA]</scope>
    <source>
        <strain evidence="3">CGMCC 4.7152</strain>
    </source>
</reference>
<evidence type="ECO:0000256" key="1">
    <source>
        <dbReference type="SAM" id="SignalP"/>
    </source>
</evidence>
<dbReference type="GO" id="GO:0016787">
    <property type="term" value="F:hydrolase activity"/>
    <property type="evidence" value="ECO:0007669"/>
    <property type="project" value="UniProtKB-KW"/>
</dbReference>
<dbReference type="PROSITE" id="PS51318">
    <property type="entry name" value="TAT"/>
    <property type="match status" value="1"/>
</dbReference>
<feature type="signal peptide" evidence="1">
    <location>
        <begin position="1"/>
        <end position="31"/>
    </location>
</feature>
<keyword evidence="1" id="KW-0732">Signal</keyword>
<proteinExistence type="predicted"/>
<protein>
    <submittedName>
        <fullName evidence="2">Glycoside hydrolase family 76 protein</fullName>
    </submittedName>
</protein>
<organism evidence="2 3">
    <name type="scientific">Dactylosporangium cerinum</name>
    <dbReference type="NCBI Taxonomy" id="1434730"/>
    <lineage>
        <taxon>Bacteria</taxon>
        <taxon>Bacillati</taxon>
        <taxon>Actinomycetota</taxon>
        <taxon>Actinomycetes</taxon>
        <taxon>Micromonosporales</taxon>
        <taxon>Micromonosporaceae</taxon>
        <taxon>Dactylosporangium</taxon>
    </lineage>
</organism>
<dbReference type="PANTHER" id="PTHR47791:SF3">
    <property type="entry name" value="MEIOTICALLY UP-REGULATED GENE 191 PROTEIN"/>
    <property type="match status" value="1"/>
</dbReference>
<name>A0ABV9W726_9ACTN</name>
<dbReference type="PANTHER" id="PTHR47791">
    <property type="entry name" value="MEIOTICALLY UP-REGULATED GENE 191 PROTEIN"/>
    <property type="match status" value="1"/>
</dbReference>
<feature type="chain" id="PRO_5045141975" evidence="1">
    <location>
        <begin position="32"/>
        <end position="593"/>
    </location>
</feature>
<dbReference type="InterPro" id="IPR053169">
    <property type="entry name" value="MUG_Protein"/>
</dbReference>